<comment type="caution">
    <text evidence="2">The sequence shown here is derived from an EMBL/GenBank/DDBJ whole genome shotgun (WGS) entry which is preliminary data.</text>
</comment>
<proteinExistence type="predicted"/>
<evidence type="ECO:0000313" key="3">
    <source>
        <dbReference type="Proteomes" id="UP001590951"/>
    </source>
</evidence>
<dbReference type="EMBL" id="JBHFEH010000027">
    <property type="protein sequence ID" value="KAL2052425.1"/>
    <property type="molecule type" value="Genomic_DNA"/>
</dbReference>
<accession>A0ABR4B498</accession>
<protein>
    <submittedName>
        <fullName evidence="2">Uncharacterized protein</fullName>
    </submittedName>
</protein>
<evidence type="ECO:0000256" key="1">
    <source>
        <dbReference type="SAM" id="MobiDB-lite"/>
    </source>
</evidence>
<feature type="region of interest" description="Disordered" evidence="1">
    <location>
        <begin position="21"/>
        <end position="82"/>
    </location>
</feature>
<name>A0ABR4B498_9LECA</name>
<keyword evidence="3" id="KW-1185">Reference proteome</keyword>
<reference evidence="2 3" key="1">
    <citation type="submission" date="2024-09" db="EMBL/GenBank/DDBJ databases">
        <title>Rethinking Asexuality: The Enigmatic Case of Functional Sexual Genes in Lepraria (Stereocaulaceae).</title>
        <authorList>
            <person name="Doellman M."/>
            <person name="Sun Y."/>
            <person name="Barcenas-Pena A."/>
            <person name="Lumbsch H.T."/>
            <person name="Grewe F."/>
        </authorList>
    </citation>
    <scope>NUCLEOTIDE SEQUENCE [LARGE SCALE GENOMIC DNA]</scope>
    <source>
        <strain evidence="2 3">Grewe 0041</strain>
    </source>
</reference>
<feature type="compositionally biased region" description="Pro residues" evidence="1">
    <location>
        <begin position="27"/>
        <end position="43"/>
    </location>
</feature>
<sequence>MHLPNPPPPYILTEIQNHPLPLQNLPLRPPNPPGLPPLPPPVDIGPIEPNPTNAAPPPLTSSQSHSTKYKIRASVLLSRPPS</sequence>
<feature type="compositionally biased region" description="Low complexity" evidence="1">
    <location>
        <begin position="44"/>
        <end position="53"/>
    </location>
</feature>
<gene>
    <name evidence="2" type="ORF">ABVK25_007297</name>
</gene>
<organism evidence="2 3">
    <name type="scientific">Lepraria finkii</name>
    <dbReference type="NCBI Taxonomy" id="1340010"/>
    <lineage>
        <taxon>Eukaryota</taxon>
        <taxon>Fungi</taxon>
        <taxon>Dikarya</taxon>
        <taxon>Ascomycota</taxon>
        <taxon>Pezizomycotina</taxon>
        <taxon>Lecanoromycetes</taxon>
        <taxon>OSLEUM clade</taxon>
        <taxon>Lecanoromycetidae</taxon>
        <taxon>Lecanorales</taxon>
        <taxon>Lecanorineae</taxon>
        <taxon>Stereocaulaceae</taxon>
        <taxon>Lepraria</taxon>
    </lineage>
</organism>
<evidence type="ECO:0000313" key="2">
    <source>
        <dbReference type="EMBL" id="KAL2052425.1"/>
    </source>
</evidence>
<dbReference type="Proteomes" id="UP001590951">
    <property type="component" value="Unassembled WGS sequence"/>
</dbReference>